<accession>A0A9X2RGT6</accession>
<keyword evidence="2" id="KW-1185">Reference proteome</keyword>
<name>A0A9X2RGT6_9BACT</name>
<sequence>MIAVLTGDIVYSTSAESSETWLPDLKEIFARIEDRFELTGNGAEMHRGDGFQLGLHDPRQALRVAFIIRAGLIKSTKTGLKMDTRIAIGIGEYAYLENSVNESFGDAFTRSGHALDEMKNTDDRLALSSDSSDFDSEMYVSLTFADMFIKNWSQADAEIAWYIWMEDLTQSEIAKELNISQPAVSKRKKRAHIDEFELLLNRFETKTKYM</sequence>
<gene>
    <name evidence="1" type="ORF">NM125_13445</name>
</gene>
<dbReference type="Proteomes" id="UP001139125">
    <property type="component" value="Unassembled WGS sequence"/>
</dbReference>
<dbReference type="InterPro" id="IPR013324">
    <property type="entry name" value="RNA_pol_sigma_r3/r4-like"/>
</dbReference>
<dbReference type="InterPro" id="IPR032580">
    <property type="entry name" value="SatD"/>
</dbReference>
<proteinExistence type="predicted"/>
<dbReference type="EMBL" id="JANDBC010000003">
    <property type="protein sequence ID" value="MCP9292587.1"/>
    <property type="molecule type" value="Genomic_DNA"/>
</dbReference>
<dbReference type="RefSeq" id="WP_255135482.1">
    <property type="nucleotide sequence ID" value="NZ_JANDBC010000003.1"/>
</dbReference>
<dbReference type="AlphaFoldDB" id="A0A9X2RGT6"/>
<evidence type="ECO:0000313" key="1">
    <source>
        <dbReference type="EMBL" id="MCP9292587.1"/>
    </source>
</evidence>
<dbReference type="Gene3D" id="1.10.10.60">
    <property type="entry name" value="Homeodomain-like"/>
    <property type="match status" value="1"/>
</dbReference>
<protein>
    <submittedName>
        <fullName evidence="1">SatD family protein</fullName>
    </submittedName>
</protein>
<reference evidence="1" key="1">
    <citation type="submission" date="2022-06" db="EMBL/GenBank/DDBJ databases">
        <title>Gracilimonas sp. CAU 1638 isolated from sea sediment.</title>
        <authorList>
            <person name="Kim W."/>
        </authorList>
    </citation>
    <scope>NUCLEOTIDE SEQUENCE</scope>
    <source>
        <strain evidence="1">CAU 1638</strain>
    </source>
</reference>
<dbReference type="SUPFAM" id="SSF88659">
    <property type="entry name" value="Sigma3 and sigma4 domains of RNA polymerase sigma factors"/>
    <property type="match status" value="1"/>
</dbReference>
<comment type="caution">
    <text evidence="1">The sequence shown here is derived from an EMBL/GenBank/DDBJ whole genome shotgun (WGS) entry which is preliminary data.</text>
</comment>
<organism evidence="1 2">
    <name type="scientific">Gracilimonas sediminicola</name>
    <dbReference type="NCBI Taxonomy" id="2952158"/>
    <lineage>
        <taxon>Bacteria</taxon>
        <taxon>Pseudomonadati</taxon>
        <taxon>Balneolota</taxon>
        <taxon>Balneolia</taxon>
        <taxon>Balneolales</taxon>
        <taxon>Balneolaceae</taxon>
        <taxon>Gracilimonas</taxon>
    </lineage>
</organism>
<evidence type="ECO:0000313" key="2">
    <source>
        <dbReference type="Proteomes" id="UP001139125"/>
    </source>
</evidence>
<dbReference type="Pfam" id="PF16264">
    <property type="entry name" value="SatD"/>
    <property type="match status" value="1"/>
</dbReference>